<evidence type="ECO:0000313" key="4">
    <source>
        <dbReference type="Proteomes" id="UP000765509"/>
    </source>
</evidence>
<name>A0A9Q3HTX7_9BASI</name>
<evidence type="ECO:0000256" key="1">
    <source>
        <dbReference type="ARBA" id="ARBA00022750"/>
    </source>
</evidence>
<organism evidence="3 4">
    <name type="scientific">Austropuccinia psidii MF-1</name>
    <dbReference type="NCBI Taxonomy" id="1389203"/>
    <lineage>
        <taxon>Eukaryota</taxon>
        <taxon>Fungi</taxon>
        <taxon>Dikarya</taxon>
        <taxon>Basidiomycota</taxon>
        <taxon>Pucciniomycotina</taxon>
        <taxon>Pucciniomycetes</taxon>
        <taxon>Pucciniales</taxon>
        <taxon>Sphaerophragmiaceae</taxon>
        <taxon>Austropuccinia</taxon>
    </lineage>
</organism>
<reference evidence="3" key="1">
    <citation type="submission" date="2021-03" db="EMBL/GenBank/DDBJ databases">
        <title>Draft genome sequence of rust myrtle Austropuccinia psidii MF-1, a brazilian biotype.</title>
        <authorList>
            <person name="Quecine M.C."/>
            <person name="Pachon D.M.R."/>
            <person name="Bonatelli M.L."/>
            <person name="Correr F.H."/>
            <person name="Franceschini L.M."/>
            <person name="Leite T.F."/>
            <person name="Margarido G.R.A."/>
            <person name="Almeida C.A."/>
            <person name="Ferrarezi J.A."/>
            <person name="Labate C.A."/>
        </authorList>
    </citation>
    <scope>NUCLEOTIDE SEQUENCE</scope>
    <source>
        <strain evidence="3">MF-1</strain>
    </source>
</reference>
<keyword evidence="4" id="KW-1185">Reference proteome</keyword>
<dbReference type="InterPro" id="IPR001969">
    <property type="entry name" value="Aspartic_peptidase_AS"/>
</dbReference>
<dbReference type="Gene3D" id="2.40.70.10">
    <property type="entry name" value="Acid Proteases"/>
    <property type="match status" value="1"/>
</dbReference>
<keyword evidence="1" id="KW-0645">Protease</keyword>
<accession>A0A9Q3HTX7</accession>
<feature type="compositionally biased region" description="Acidic residues" evidence="2">
    <location>
        <begin position="37"/>
        <end position="48"/>
    </location>
</feature>
<dbReference type="GO" id="GO:0004190">
    <property type="term" value="F:aspartic-type endopeptidase activity"/>
    <property type="evidence" value="ECO:0007669"/>
    <property type="project" value="UniProtKB-KW"/>
</dbReference>
<gene>
    <name evidence="3" type="ORF">O181_057451</name>
</gene>
<dbReference type="GO" id="GO:0006508">
    <property type="term" value="P:proteolysis"/>
    <property type="evidence" value="ECO:0007669"/>
    <property type="project" value="InterPro"/>
</dbReference>
<protein>
    <submittedName>
        <fullName evidence="3">Uncharacterized protein</fullName>
    </submittedName>
</protein>
<keyword evidence="1" id="KW-0064">Aspartyl protease</keyword>
<proteinExistence type="predicted"/>
<comment type="caution">
    <text evidence="3">The sequence shown here is derived from an EMBL/GenBank/DDBJ whole genome shotgun (WGS) entry which is preliminary data.</text>
</comment>
<evidence type="ECO:0000256" key="2">
    <source>
        <dbReference type="SAM" id="MobiDB-lite"/>
    </source>
</evidence>
<dbReference type="Proteomes" id="UP000765509">
    <property type="component" value="Unassembled WGS sequence"/>
</dbReference>
<keyword evidence="1" id="KW-0378">Hydrolase</keyword>
<dbReference type="AlphaFoldDB" id="A0A9Q3HTX7"/>
<evidence type="ECO:0000313" key="3">
    <source>
        <dbReference type="EMBL" id="MBW0517736.1"/>
    </source>
</evidence>
<dbReference type="InterPro" id="IPR021109">
    <property type="entry name" value="Peptidase_aspartic_dom_sf"/>
</dbReference>
<feature type="region of interest" description="Disordered" evidence="2">
    <location>
        <begin position="35"/>
        <end position="67"/>
    </location>
</feature>
<dbReference type="PROSITE" id="PS00141">
    <property type="entry name" value="ASP_PROTEASE"/>
    <property type="match status" value="1"/>
</dbReference>
<dbReference type="EMBL" id="AVOT02026142">
    <property type="protein sequence ID" value="MBW0517736.1"/>
    <property type="molecule type" value="Genomic_DNA"/>
</dbReference>
<sequence>MAEKTQKKNTCHNFGSTDQYANNCAKEKKKFYAIEQVPEEEYPTEDTASDSVGNAIREKSDDDQDPREEFIVEYQEETQIEIQEIQLEAGIPQDTSNKNLCKLTQYAQTFLVTPTKGMVYIYGTATNMTFCIENYQHQLIIDSGANFSIVARNYLDHHFPNLEKQLLPTKAKNFKTMSGKMKYMGKIIKGLIIPHRTGNIRINQELVVLEDAHLQGFLLGTEYQRIYGIEIYNSDNIHITIGTHKGKKFSLDIVGNPWHVG</sequence>